<feature type="region of interest" description="Disordered" evidence="1">
    <location>
        <begin position="1382"/>
        <end position="1422"/>
    </location>
</feature>
<feature type="region of interest" description="Disordered" evidence="1">
    <location>
        <begin position="708"/>
        <end position="734"/>
    </location>
</feature>
<proteinExistence type="predicted"/>
<dbReference type="EMBL" id="BKCJ010000001">
    <property type="protein sequence ID" value="GEU28033.1"/>
    <property type="molecule type" value="Genomic_DNA"/>
</dbReference>
<evidence type="ECO:0000256" key="2">
    <source>
        <dbReference type="SAM" id="Phobius"/>
    </source>
</evidence>
<organism evidence="3">
    <name type="scientific">Tanacetum cinerariifolium</name>
    <name type="common">Dalmatian daisy</name>
    <name type="synonym">Chrysanthemum cinerariifolium</name>
    <dbReference type="NCBI Taxonomy" id="118510"/>
    <lineage>
        <taxon>Eukaryota</taxon>
        <taxon>Viridiplantae</taxon>
        <taxon>Streptophyta</taxon>
        <taxon>Embryophyta</taxon>
        <taxon>Tracheophyta</taxon>
        <taxon>Spermatophyta</taxon>
        <taxon>Magnoliopsida</taxon>
        <taxon>eudicotyledons</taxon>
        <taxon>Gunneridae</taxon>
        <taxon>Pentapetalae</taxon>
        <taxon>asterids</taxon>
        <taxon>campanulids</taxon>
        <taxon>Asterales</taxon>
        <taxon>Asteraceae</taxon>
        <taxon>Asteroideae</taxon>
        <taxon>Anthemideae</taxon>
        <taxon>Anthemidinae</taxon>
        <taxon>Tanacetum</taxon>
    </lineage>
</organism>
<evidence type="ECO:0000313" key="3">
    <source>
        <dbReference type="EMBL" id="GEU28033.1"/>
    </source>
</evidence>
<feature type="compositionally biased region" description="Basic and acidic residues" evidence="1">
    <location>
        <begin position="1383"/>
        <end position="1394"/>
    </location>
</feature>
<name>A0A699GDJ4_TANCI</name>
<keyword evidence="2" id="KW-1133">Transmembrane helix</keyword>
<sequence>MLGIDGLQHAGRVATLDAQAAFGAARGQAAAGCQRLQHRHAALEAQRTRTLYFTVDVEAWRAFDVQHVAAHQGHVAAGVAAAHQGHHVQHLLAFGTALLVHQGDGFAAIGRGAAGQGQHVQHGAGGVDRVTARAVHLAQHRYLLAYHIGHQDVHLRLLDETTGFQQARQFLFGGSRRQAGDFHLADQRVADGAGVADAGFHRQVGVVIDRNLEDVAGAQQQVGRIRGVHPERQQGGRDPLCISFHSSRDAARIDVVAFGCGRCCRCGGRRGRRCGGVRRQALVQVLDLAGGAQAGQFGSGRFLVARIDQELLDLRRGGGQVDRRRTGVGQHAQHAALAFTQDEQLSRLHGDQALAQRFGQIGAGARHLRALVLGAALVEPDRHFVDRLGRFDGLARFGIEVLGGHDQLAQFELLAGAEEQRMLVVVGADLFGGGTAGGQTLLHVRLGQDQRLGALDGLHHFRITVEFFFLRGVDQQLALDQALQQLLAPRFLLGSRDIGALQFFVELHGSDFFAAHAHQRLARRRVFLAAASGQRGRHQQCADGTLNWRSEGIFALEHHQHGAHDDPHIEPQRPVAQVIEVVGDARFHLVERVGFATQAVHLGPAGDARLDLVTQHVTLDQLAILFVVRDRMRTRTDYAHASLQHVDELRQLVKRRLAQEPADLGHALVVLGGLHHLGAVLGHRHRAELVDHDFFAIQAVAALAEDDRPLGRGLDGDGNHRHDGQQHDLDQRGQHDVADPLEQTVKAGERRFADGNHGHAADVVEARLHQVEDIDIGQEVHRRGGVLQLVDQAADARLGRDRLADEHQLDLVLAHVIGNLVHLAQHRVRQVGRPAVLRPVVEVTDHLHVHIGIAVDIGGKAGAGGVGADQDHRAHLGAVGTAQHAGGAVRPQQQQRHHAEPHQHHALVELADHARAHAQQRQDQDGKHPAQQQVARIDVHFTGAPGAVRIDELVHRRHDEEDQHHQDQRIAVERPAVGEGTQVQRPHDQDGVEYALEDRNKGNIVDGHNDLKLRGDCERIAIGLVVAGPGRNTAVAFFLEGAGREQPAWREGVRQGGGRGARVILEIAVGQLLLLGARQESVEIATLALHVGLEADLRRHVPGTADRHTFVERTVDPRALDGGELLPDLGVELEALARRPVDHGTAVGAAGVAGGVGVVLALHPAAEEQQLGGAGDGPEQVDLLLVLLVAVVHDVSDALAAQLQADAHARRRQIVELDHRHAFGALVIALGFQAVAVFVLAVAGHHLVARVEAPGAVHVIAATRAQIALVVVEIVEWRKRIGVQRAQVAADVVAQTPGQVGVAFLAGIVELAETVELDARGPQRCGQVLATECLVDAEAGCCSAVIVAAVAAEFGQLVVRQAQQIAVMQITEADKRRKSVAFGRHDRQAVRAADEGGAQRFGPTHAARHQGREAGRQSVQHS</sequence>
<reference evidence="3" key="1">
    <citation type="journal article" date="2019" name="Sci. Rep.">
        <title>Draft genome of Tanacetum cinerariifolium, the natural source of mosquito coil.</title>
        <authorList>
            <person name="Yamashiro T."/>
            <person name="Shiraishi A."/>
            <person name="Satake H."/>
            <person name="Nakayama K."/>
        </authorList>
    </citation>
    <scope>NUCLEOTIDE SEQUENCE</scope>
</reference>
<accession>A0A699GDJ4</accession>
<gene>
    <name evidence="3" type="ORF">Tci_000011</name>
</gene>
<evidence type="ECO:0000256" key="1">
    <source>
        <dbReference type="SAM" id="MobiDB-lite"/>
    </source>
</evidence>
<protein>
    <submittedName>
        <fullName evidence="3">Uncharacterized protein</fullName>
    </submittedName>
</protein>
<feature type="transmembrane region" description="Helical" evidence="2">
    <location>
        <begin position="1222"/>
        <end position="1243"/>
    </location>
</feature>
<keyword evidence="2" id="KW-0812">Transmembrane</keyword>
<keyword evidence="2" id="KW-0472">Membrane</keyword>
<comment type="caution">
    <text evidence="3">The sequence shown here is derived from an EMBL/GenBank/DDBJ whole genome shotgun (WGS) entry which is preliminary data.</text>
</comment>